<dbReference type="EMBL" id="DYUC01000094">
    <property type="protein sequence ID" value="HJG87187.1"/>
    <property type="molecule type" value="Genomic_DNA"/>
</dbReference>
<comment type="caution">
    <text evidence="2">The sequence shown here is derived from an EMBL/GenBank/DDBJ whole genome shotgun (WGS) entry which is preliminary data.</text>
</comment>
<proteinExistence type="predicted"/>
<protein>
    <recommendedName>
        <fullName evidence="4">DUF3021 domain-containing protein</fullName>
    </recommendedName>
</protein>
<reference evidence="2" key="1">
    <citation type="journal article" date="2021" name="PeerJ">
        <title>Extensive microbial diversity within the chicken gut microbiome revealed by metagenomics and culture.</title>
        <authorList>
            <person name="Gilroy R."/>
            <person name="Ravi A."/>
            <person name="Getino M."/>
            <person name="Pursley I."/>
            <person name="Horton D.L."/>
            <person name="Alikhan N.F."/>
            <person name="Baker D."/>
            <person name="Gharbi K."/>
            <person name="Hall N."/>
            <person name="Watson M."/>
            <person name="Adriaenssens E.M."/>
            <person name="Foster-Nyarko E."/>
            <person name="Jarju S."/>
            <person name="Secka A."/>
            <person name="Antonio M."/>
            <person name="Oren A."/>
            <person name="Chaudhuri R.R."/>
            <person name="La Ragione R."/>
            <person name="Hildebrand F."/>
            <person name="Pallen M.J."/>
        </authorList>
    </citation>
    <scope>NUCLEOTIDE SEQUENCE</scope>
    <source>
        <strain evidence="2">CHK179-5677</strain>
    </source>
</reference>
<feature type="transmembrane region" description="Helical" evidence="1">
    <location>
        <begin position="43"/>
        <end position="65"/>
    </location>
</feature>
<dbReference type="RefSeq" id="WP_294533441.1">
    <property type="nucleotide sequence ID" value="NZ_DYUC01000094.1"/>
</dbReference>
<reference evidence="2" key="2">
    <citation type="submission" date="2021-09" db="EMBL/GenBank/DDBJ databases">
        <authorList>
            <person name="Gilroy R."/>
        </authorList>
    </citation>
    <scope>NUCLEOTIDE SEQUENCE</scope>
    <source>
        <strain evidence="2">CHK179-5677</strain>
    </source>
</reference>
<keyword evidence="1" id="KW-0812">Transmembrane</keyword>
<dbReference type="Proteomes" id="UP000760668">
    <property type="component" value="Unassembled WGS sequence"/>
</dbReference>
<feature type="transmembrane region" description="Helical" evidence="1">
    <location>
        <begin position="77"/>
        <end position="98"/>
    </location>
</feature>
<organism evidence="2 3">
    <name type="scientific">Pseudoflavonifractor capillosus</name>
    <dbReference type="NCBI Taxonomy" id="106588"/>
    <lineage>
        <taxon>Bacteria</taxon>
        <taxon>Bacillati</taxon>
        <taxon>Bacillota</taxon>
        <taxon>Clostridia</taxon>
        <taxon>Eubacteriales</taxon>
        <taxon>Oscillospiraceae</taxon>
        <taxon>Pseudoflavonifractor</taxon>
    </lineage>
</organism>
<name>A0A921STD5_9FIRM</name>
<evidence type="ECO:0000313" key="2">
    <source>
        <dbReference type="EMBL" id="HJG87187.1"/>
    </source>
</evidence>
<keyword evidence="1" id="KW-1133">Transmembrane helix</keyword>
<gene>
    <name evidence="2" type="ORF">K8V01_09235</name>
</gene>
<feature type="transmembrane region" description="Helical" evidence="1">
    <location>
        <begin position="104"/>
        <end position="126"/>
    </location>
</feature>
<accession>A0A921STD5</accession>
<dbReference type="AlphaFoldDB" id="A0A921STD5"/>
<sequence>MKAFFSHLAGVKTAACLCYTASMLAYGAVCLAMGLETVEVMMVFQLGLVCLLCGAIQYILFSGAVVRAMPYGRRVALALPAFLAVAAGAGVLFSWFPAADWRGWAIFLAVFLAAFAAILAGFEIYARITGQRYDALLARYKEEHGEK</sequence>
<evidence type="ECO:0000313" key="3">
    <source>
        <dbReference type="Proteomes" id="UP000760668"/>
    </source>
</evidence>
<evidence type="ECO:0008006" key="4">
    <source>
        <dbReference type="Google" id="ProtNLM"/>
    </source>
</evidence>
<evidence type="ECO:0000256" key="1">
    <source>
        <dbReference type="SAM" id="Phobius"/>
    </source>
</evidence>
<keyword evidence="1" id="KW-0472">Membrane</keyword>